<dbReference type="InterPro" id="IPR013083">
    <property type="entry name" value="Znf_RING/FYVE/PHD"/>
</dbReference>
<protein>
    <recommendedName>
        <fullName evidence="4">Zinc finger PHD-type domain-containing protein</fullName>
    </recommendedName>
</protein>
<proteinExistence type="predicted"/>
<evidence type="ECO:0000313" key="2">
    <source>
        <dbReference type="EMBL" id="CAD6926467.1"/>
    </source>
</evidence>
<evidence type="ECO:0008006" key="4">
    <source>
        <dbReference type="Google" id="ProtNLM"/>
    </source>
</evidence>
<keyword evidence="3" id="KW-1185">Reference proteome</keyword>
<dbReference type="EMBL" id="CAJHJG010003126">
    <property type="protein sequence ID" value="CAD6926467.1"/>
    <property type="molecule type" value="Genomic_DNA"/>
</dbReference>
<dbReference type="Gene3D" id="3.30.40.10">
    <property type="entry name" value="Zinc/RING finger domain, C3HC4 (zinc finger)"/>
    <property type="match status" value="1"/>
</dbReference>
<name>A0ABN7ITT1_9BASI</name>
<sequence length="438" mass="48774">MSGASEGNQILGDELRQFMRSMDSRMSNLEKSSAPPVNGAATGAQQQQQSQNQQPQHQQPQAQQQQSSSGNDRWGQASAAPDVGSSQRNTSGTFSGPADWRSNASATPFTASAGAAAAARLNFASGQAKSTVRRQSGPPSAPVSLKGHEIWLIPFNGWHLHMNNHDKPKGTDNKPLDLAVFLQTHSCIISSKGIRKVMSSAEVMEYIIDEFKKKNWDLTTHGFRYGKVVGNNHELLPAGLAPKDVDASKLQIEYGGSRCVIVRDTDQCNKVFQDYFVTNDNPTPDQQQRHELAECNYCLLVMPSKYIEEHATECDRLGKPMVPRKPGFHGRVGGTKSLDYSDRFWKGDLAGIHHPDDLFQPEEQRVRKLPEGVPEWNDACKWCYCQGLGRIHFGKRGEWVECVSKNQCPVRWYHKPCVEAALADDFEPDSDWECMLCK</sequence>
<dbReference type="SUPFAM" id="SSF57903">
    <property type="entry name" value="FYVE/PHD zinc finger"/>
    <property type="match status" value="1"/>
</dbReference>
<feature type="region of interest" description="Disordered" evidence="1">
    <location>
        <begin position="1"/>
        <end position="101"/>
    </location>
</feature>
<evidence type="ECO:0000313" key="3">
    <source>
        <dbReference type="Proteomes" id="UP000836402"/>
    </source>
</evidence>
<dbReference type="InterPro" id="IPR011011">
    <property type="entry name" value="Znf_FYVE_PHD"/>
</dbReference>
<feature type="non-terminal residue" evidence="2">
    <location>
        <position position="438"/>
    </location>
</feature>
<feature type="compositionally biased region" description="Low complexity" evidence="1">
    <location>
        <begin position="44"/>
        <end position="69"/>
    </location>
</feature>
<evidence type="ECO:0000256" key="1">
    <source>
        <dbReference type="SAM" id="MobiDB-lite"/>
    </source>
</evidence>
<organism evidence="2 3">
    <name type="scientific">Tilletia caries</name>
    <name type="common">wheat bunt fungus</name>
    <dbReference type="NCBI Taxonomy" id="13290"/>
    <lineage>
        <taxon>Eukaryota</taxon>
        <taxon>Fungi</taxon>
        <taxon>Dikarya</taxon>
        <taxon>Basidiomycota</taxon>
        <taxon>Ustilaginomycotina</taxon>
        <taxon>Exobasidiomycetes</taxon>
        <taxon>Tilletiales</taxon>
        <taxon>Tilletiaceae</taxon>
        <taxon>Tilletia</taxon>
    </lineage>
</organism>
<feature type="compositionally biased region" description="Polar residues" evidence="1">
    <location>
        <begin position="84"/>
        <end position="94"/>
    </location>
</feature>
<accession>A0ABN7ITT1</accession>
<comment type="caution">
    <text evidence="2">The sequence shown here is derived from an EMBL/GenBank/DDBJ whole genome shotgun (WGS) entry which is preliminary data.</text>
</comment>
<reference evidence="2" key="1">
    <citation type="submission" date="2020-10" db="EMBL/GenBank/DDBJ databases">
        <authorList>
            <person name="Sedaghatjoo S."/>
        </authorList>
    </citation>
    <scope>NUCLEOTIDE SEQUENCE</scope>
    <source>
        <strain evidence="2">AZH3</strain>
    </source>
</reference>
<gene>
    <name evidence="2" type="ORF">JKIAZH3_G545</name>
</gene>
<dbReference type="Proteomes" id="UP000836402">
    <property type="component" value="Unassembled WGS sequence"/>
</dbReference>